<evidence type="ECO:0000256" key="2">
    <source>
        <dbReference type="SAM" id="Phobius"/>
    </source>
</evidence>
<evidence type="ECO:0000313" key="4">
    <source>
        <dbReference type="Proteomes" id="UP000249340"/>
    </source>
</evidence>
<dbReference type="RefSeq" id="WP_111495535.1">
    <property type="nucleotide sequence ID" value="NZ_CP031264.1"/>
</dbReference>
<dbReference type="EMBL" id="CP031264">
    <property type="protein sequence ID" value="AXI77604.1"/>
    <property type="molecule type" value="Genomic_DNA"/>
</dbReference>
<gene>
    <name evidence="3" type="ORF">C7M71_009275</name>
</gene>
<evidence type="ECO:0000256" key="1">
    <source>
        <dbReference type="SAM" id="MobiDB-lite"/>
    </source>
</evidence>
<feature type="region of interest" description="Disordered" evidence="1">
    <location>
        <begin position="1"/>
        <end position="22"/>
    </location>
</feature>
<sequence length="466" mass="49189">MTITSPPVHRPDPPGGRPSAPAEARARLLRAVRTVPGGLRLSGLVLAVLVLAFGAVTGWQVDGRAQAADRIVERSQPLSQDAAEIYRSLADADTTAATGFLLAGSEPKAVRERYEQDLTRASSLLTRAAARTTASSGSQRWLTALNEQLPVYAGLVETARAYNREGVPLGGAYLRFASTLMQQQDQLHPDDPDKAHGMLAAAQQLYEAENRQLQRDYADARAVPYASLALGVLALVALVRFQRQLFRRTNRVFNVGLLGATAATATALLWLLVGHGLARSDLADSDRGGAAPLRMLDQARIQALQGRGAENLNLVARGSTTEYADRWESVTKQLAGDRADGSGGTLGDALALAAGDAEGRARVQAAVAAFRSWDRLHDTATADNDKGDYPAAVAATVGSGATTDAAFERMDRELSAAVDHEQRDFRAAADDGRDALGGLAVGAGVLALLAAAAALLGIGRRLAEYR</sequence>
<protein>
    <recommendedName>
        <fullName evidence="5">Secreted protein</fullName>
    </recommendedName>
</protein>
<dbReference type="OrthoDB" id="3218196at2"/>
<keyword evidence="2" id="KW-1133">Transmembrane helix</keyword>
<reference evidence="4" key="1">
    <citation type="submission" date="2018-07" db="EMBL/GenBank/DDBJ databases">
        <title>Streptacidiphilus bronchialis DSM 106435 chromosome.</title>
        <authorList>
            <person name="Batra D."/>
            <person name="Gulvik C.A."/>
        </authorList>
    </citation>
    <scope>NUCLEOTIDE SEQUENCE [LARGE SCALE GENOMIC DNA]</scope>
    <source>
        <strain evidence="4">DSM 106435</strain>
    </source>
</reference>
<proteinExistence type="predicted"/>
<feature type="transmembrane region" description="Helical" evidence="2">
    <location>
        <begin position="222"/>
        <end position="241"/>
    </location>
</feature>
<name>A0A345SV49_9ACTN</name>
<feature type="transmembrane region" description="Helical" evidence="2">
    <location>
        <begin position="37"/>
        <end position="59"/>
    </location>
</feature>
<accession>A0A345SV49</accession>
<dbReference type="Proteomes" id="UP000249340">
    <property type="component" value="Chromosome"/>
</dbReference>
<keyword evidence="2" id="KW-0812">Transmembrane</keyword>
<feature type="transmembrane region" description="Helical" evidence="2">
    <location>
        <begin position="253"/>
        <end position="273"/>
    </location>
</feature>
<keyword evidence="2" id="KW-0472">Membrane</keyword>
<keyword evidence="4" id="KW-1185">Reference proteome</keyword>
<dbReference type="AlphaFoldDB" id="A0A345SV49"/>
<evidence type="ECO:0008006" key="5">
    <source>
        <dbReference type="Google" id="ProtNLM"/>
    </source>
</evidence>
<feature type="transmembrane region" description="Helical" evidence="2">
    <location>
        <begin position="435"/>
        <end position="458"/>
    </location>
</feature>
<dbReference type="KEGG" id="stri:C7M71_009275"/>
<organism evidence="3 4">
    <name type="scientific">Peterkaempfera bronchialis</name>
    <dbReference type="NCBI Taxonomy" id="2126346"/>
    <lineage>
        <taxon>Bacteria</taxon>
        <taxon>Bacillati</taxon>
        <taxon>Actinomycetota</taxon>
        <taxon>Actinomycetes</taxon>
        <taxon>Kitasatosporales</taxon>
        <taxon>Streptomycetaceae</taxon>
        <taxon>Peterkaempfera</taxon>
    </lineage>
</organism>
<evidence type="ECO:0000313" key="3">
    <source>
        <dbReference type="EMBL" id="AXI77604.1"/>
    </source>
</evidence>